<dbReference type="EMBL" id="VITK01000005">
    <property type="protein sequence ID" value="TWA99003.1"/>
    <property type="molecule type" value="Genomic_DNA"/>
</dbReference>
<keyword evidence="3" id="KW-1185">Reference proteome</keyword>
<dbReference type="PROSITE" id="PS50994">
    <property type="entry name" value="INTEGRASE"/>
    <property type="match status" value="1"/>
</dbReference>
<dbReference type="AlphaFoldDB" id="A0A560DPF5"/>
<evidence type="ECO:0000313" key="2">
    <source>
        <dbReference type="EMBL" id="TWA99003.1"/>
    </source>
</evidence>
<accession>A0A560DPF5</accession>
<organism evidence="2 3">
    <name type="scientific">Bradyrhizobium stylosanthis</name>
    <dbReference type="NCBI Taxonomy" id="1803665"/>
    <lineage>
        <taxon>Bacteria</taxon>
        <taxon>Pseudomonadati</taxon>
        <taxon>Pseudomonadota</taxon>
        <taxon>Alphaproteobacteria</taxon>
        <taxon>Hyphomicrobiales</taxon>
        <taxon>Nitrobacteraceae</taxon>
        <taxon>Bradyrhizobium</taxon>
    </lineage>
</organism>
<dbReference type="InterPro" id="IPR012337">
    <property type="entry name" value="RNaseH-like_sf"/>
</dbReference>
<evidence type="ECO:0000313" key="3">
    <source>
        <dbReference type="Proteomes" id="UP000319949"/>
    </source>
</evidence>
<dbReference type="GO" id="GO:0003676">
    <property type="term" value="F:nucleic acid binding"/>
    <property type="evidence" value="ECO:0007669"/>
    <property type="project" value="InterPro"/>
</dbReference>
<name>A0A560DPF5_9BRAD</name>
<dbReference type="GO" id="GO:0015074">
    <property type="term" value="P:DNA integration"/>
    <property type="evidence" value="ECO:0007669"/>
    <property type="project" value="InterPro"/>
</dbReference>
<dbReference type="Proteomes" id="UP000319949">
    <property type="component" value="Unassembled WGS sequence"/>
</dbReference>
<dbReference type="STRING" id="1803665.GCA_001641335_05472"/>
<evidence type="ECO:0000259" key="1">
    <source>
        <dbReference type="PROSITE" id="PS50994"/>
    </source>
</evidence>
<dbReference type="SUPFAM" id="SSF53098">
    <property type="entry name" value="Ribonuclease H-like"/>
    <property type="match status" value="1"/>
</dbReference>
<sequence>MPALIEAMERQGHLGLAPEIRDKLLAMRAATIDRALARVREALGRKRWRHTTHSLRRSIPIRTSADWNDPAPGCVEADLVAHNGPSACGSFIQTLVLTDIAIGWTECVPLILREQTLLSTVLSELRKQLPFALAGLDTDNDTVFMNQTLKAYCGAASIVFTRCGPYRKNDQAFVEQKNGAVVRRMVGYRRFEGLEAAKLLAKHYRSARLFVNFFQPPFKLMTKQRDGARVRKTYSAPATPHQRLVADARTPDAVRHHLEEIFAALDPVGCCATFAARRNASRARGYPVNCPSCWPTDRPIVKAKRGRAVLTRSSGRR</sequence>
<dbReference type="Gene3D" id="3.30.420.10">
    <property type="entry name" value="Ribonuclease H-like superfamily/Ribonuclease H"/>
    <property type="match status" value="1"/>
</dbReference>
<comment type="caution">
    <text evidence="2">The sequence shown here is derived from an EMBL/GenBank/DDBJ whole genome shotgun (WGS) entry which is preliminary data.</text>
</comment>
<reference evidence="2 3" key="1">
    <citation type="submission" date="2019-06" db="EMBL/GenBank/DDBJ databases">
        <title>Genomic Encyclopedia of Type Strains, Phase IV (KMG-V): Genome sequencing to study the core and pangenomes of soil and plant-associated prokaryotes.</title>
        <authorList>
            <person name="Whitman W."/>
        </authorList>
    </citation>
    <scope>NUCLEOTIDE SEQUENCE [LARGE SCALE GENOMIC DNA]</scope>
    <source>
        <strain evidence="2 3">BR 510</strain>
    </source>
</reference>
<gene>
    <name evidence="2" type="ORF">FBZ96_105682</name>
</gene>
<dbReference type="InterPro" id="IPR036397">
    <property type="entry name" value="RNaseH_sf"/>
</dbReference>
<feature type="domain" description="Integrase catalytic" evidence="1">
    <location>
        <begin position="68"/>
        <end position="248"/>
    </location>
</feature>
<protein>
    <recommendedName>
        <fullName evidence="1">Integrase catalytic domain-containing protein</fullName>
    </recommendedName>
</protein>
<dbReference type="InterPro" id="IPR001584">
    <property type="entry name" value="Integrase_cat-core"/>
</dbReference>
<proteinExistence type="predicted"/>